<dbReference type="InterPro" id="IPR010982">
    <property type="entry name" value="Lambda_DNA-bd_dom_sf"/>
</dbReference>
<dbReference type="SUPFAM" id="SSF47413">
    <property type="entry name" value="lambda repressor-like DNA-binding domains"/>
    <property type="match status" value="1"/>
</dbReference>
<evidence type="ECO:0000256" key="3">
    <source>
        <dbReference type="ARBA" id="ARBA00023163"/>
    </source>
</evidence>
<dbReference type="SUPFAM" id="SSF53822">
    <property type="entry name" value="Periplasmic binding protein-like I"/>
    <property type="match status" value="1"/>
</dbReference>
<dbReference type="EMBL" id="MSTI01000107">
    <property type="protein sequence ID" value="OLV17234.1"/>
    <property type="molecule type" value="Genomic_DNA"/>
</dbReference>
<dbReference type="Proteomes" id="UP000186607">
    <property type="component" value="Unassembled WGS sequence"/>
</dbReference>
<dbReference type="RefSeq" id="WP_083653271.1">
    <property type="nucleotide sequence ID" value="NZ_MSTI01000062.1"/>
</dbReference>
<dbReference type="PROSITE" id="PS50932">
    <property type="entry name" value="HTH_LACI_2"/>
    <property type="match status" value="1"/>
</dbReference>
<gene>
    <name evidence="7" type="ORF">BOO71_0005155</name>
    <name evidence="6" type="ORF">BOO71_0009316</name>
</gene>
<evidence type="ECO:0000256" key="1">
    <source>
        <dbReference type="ARBA" id="ARBA00023015"/>
    </source>
</evidence>
<comment type="caution">
    <text evidence="7">The sequence shown here is derived from an EMBL/GenBank/DDBJ whole genome shotgun (WGS) entry which is preliminary data.</text>
</comment>
<dbReference type="EMBL" id="MSTI01000062">
    <property type="protein sequence ID" value="OLV18705.1"/>
    <property type="molecule type" value="Genomic_DNA"/>
</dbReference>
<dbReference type="Gene3D" id="3.40.50.2300">
    <property type="match status" value="2"/>
</dbReference>
<evidence type="ECO:0000256" key="4">
    <source>
        <dbReference type="SAM" id="MobiDB-lite"/>
    </source>
</evidence>
<dbReference type="OrthoDB" id="9784962at2"/>
<feature type="compositionally biased region" description="Polar residues" evidence="4">
    <location>
        <begin position="1"/>
        <end position="19"/>
    </location>
</feature>
<reference evidence="7 8" key="1">
    <citation type="submission" date="2017-01" db="EMBL/GenBank/DDBJ databases">
        <title>Genome Analysis of Deinococcus marmoris KOPRI26562.</title>
        <authorList>
            <person name="Kim J.H."/>
            <person name="Oh H.-M."/>
        </authorList>
    </citation>
    <scope>NUCLEOTIDE SEQUENCE [LARGE SCALE GENOMIC DNA]</scope>
    <source>
        <strain evidence="7 8">KOPRI26562</strain>
    </source>
</reference>
<evidence type="ECO:0000313" key="6">
    <source>
        <dbReference type="EMBL" id="OLV17234.1"/>
    </source>
</evidence>
<keyword evidence="8" id="KW-1185">Reference proteome</keyword>
<dbReference type="Pfam" id="PF13377">
    <property type="entry name" value="Peripla_BP_3"/>
    <property type="match status" value="1"/>
</dbReference>
<organism evidence="7 8">
    <name type="scientific">Deinococcus marmoris</name>
    <dbReference type="NCBI Taxonomy" id="249408"/>
    <lineage>
        <taxon>Bacteria</taxon>
        <taxon>Thermotogati</taxon>
        <taxon>Deinococcota</taxon>
        <taxon>Deinococci</taxon>
        <taxon>Deinococcales</taxon>
        <taxon>Deinococcaceae</taxon>
        <taxon>Deinococcus</taxon>
    </lineage>
</organism>
<dbReference type="GO" id="GO:0000976">
    <property type="term" value="F:transcription cis-regulatory region binding"/>
    <property type="evidence" value="ECO:0007669"/>
    <property type="project" value="TreeGrafter"/>
</dbReference>
<dbReference type="SMART" id="SM00354">
    <property type="entry name" value="HTH_LACI"/>
    <property type="match status" value="1"/>
</dbReference>
<dbReference type="PANTHER" id="PTHR30146">
    <property type="entry name" value="LACI-RELATED TRANSCRIPTIONAL REPRESSOR"/>
    <property type="match status" value="1"/>
</dbReference>
<dbReference type="InterPro" id="IPR028082">
    <property type="entry name" value="Peripla_BP_I"/>
</dbReference>
<protein>
    <submittedName>
        <fullName evidence="7">Ribose operon repressor</fullName>
    </submittedName>
</protein>
<dbReference type="InterPro" id="IPR046335">
    <property type="entry name" value="LacI/GalR-like_sensor"/>
</dbReference>
<proteinExistence type="predicted"/>
<evidence type="ECO:0000313" key="7">
    <source>
        <dbReference type="EMBL" id="OLV18705.1"/>
    </source>
</evidence>
<sequence>MIQTDVLQTNSTQPNSIQPTGRGPSILDIAREAQVSPATVSRVLNGTARVKGDKAQRVLEVVDRLNFKPNSNTFARNLLAGRLRAVGVIIPVLHDEFFGTIITGIEERLRAGGVHLLCALGQENGDEELIALETILKGRPDGVIAFADWLPDAPLIELERSGTPVVLLNRSVPELAHHCLRLDNELGGLLATEHLLELGHRRIAHITGSLDRLDVRERYAGYHAALRQAGAVREEALELTGVWSEEIEGGRAAVKRLYGRTKFTAVFAANDWLALGAVQGLRDLGLRVPEDVSVVGFDNRRVTELSAPALTVIDFPRLEMGHLAAEHLLSLLDGLDTPPLPLLTPRLIVRASTAAPPMS</sequence>
<dbReference type="CDD" id="cd01392">
    <property type="entry name" value="HTH_LacI"/>
    <property type="match status" value="1"/>
</dbReference>
<dbReference type="Gene3D" id="1.10.260.40">
    <property type="entry name" value="lambda repressor-like DNA-binding domains"/>
    <property type="match status" value="1"/>
</dbReference>
<keyword evidence="1" id="KW-0805">Transcription regulation</keyword>
<feature type="domain" description="HTH lacI-type" evidence="5">
    <location>
        <begin position="24"/>
        <end position="85"/>
    </location>
</feature>
<accession>A0A1U7P0K4</accession>
<dbReference type="GO" id="GO:0003700">
    <property type="term" value="F:DNA-binding transcription factor activity"/>
    <property type="evidence" value="ECO:0007669"/>
    <property type="project" value="TreeGrafter"/>
</dbReference>
<keyword evidence="2" id="KW-0238">DNA-binding</keyword>
<dbReference type="PANTHER" id="PTHR30146:SF109">
    <property type="entry name" value="HTH-TYPE TRANSCRIPTIONAL REGULATOR GALS"/>
    <property type="match status" value="1"/>
</dbReference>
<name>A0A1U7P0K4_9DEIO</name>
<dbReference type="Pfam" id="PF00356">
    <property type="entry name" value="LacI"/>
    <property type="match status" value="1"/>
</dbReference>
<keyword evidence="3" id="KW-0804">Transcription</keyword>
<feature type="region of interest" description="Disordered" evidence="4">
    <location>
        <begin position="1"/>
        <end position="23"/>
    </location>
</feature>
<dbReference type="PROSITE" id="PS00356">
    <property type="entry name" value="HTH_LACI_1"/>
    <property type="match status" value="1"/>
</dbReference>
<evidence type="ECO:0000259" key="5">
    <source>
        <dbReference type="PROSITE" id="PS50932"/>
    </source>
</evidence>
<dbReference type="InterPro" id="IPR000843">
    <property type="entry name" value="HTH_LacI"/>
</dbReference>
<dbReference type="STRING" id="249408.BOO71_0005155"/>
<evidence type="ECO:0000313" key="8">
    <source>
        <dbReference type="Proteomes" id="UP000186607"/>
    </source>
</evidence>
<dbReference type="AlphaFoldDB" id="A0A1U7P0K4"/>
<evidence type="ECO:0000256" key="2">
    <source>
        <dbReference type="ARBA" id="ARBA00023125"/>
    </source>
</evidence>